<dbReference type="OrthoDB" id="5486437at2"/>
<feature type="transmembrane region" description="Helical" evidence="2">
    <location>
        <begin position="701"/>
        <end position="723"/>
    </location>
</feature>
<keyword evidence="2" id="KW-0472">Membrane</keyword>
<feature type="transmembrane region" description="Helical" evidence="2">
    <location>
        <begin position="670"/>
        <end position="689"/>
    </location>
</feature>
<keyword evidence="5" id="KW-1185">Reference proteome</keyword>
<reference evidence="4 5" key="1">
    <citation type="submission" date="2019-03" db="EMBL/GenBank/DDBJ databases">
        <title>Deep-cultivation of Planctomycetes and their phenomic and genomic characterization uncovers novel biology.</title>
        <authorList>
            <person name="Wiegand S."/>
            <person name="Jogler M."/>
            <person name="Boedeker C."/>
            <person name="Pinto D."/>
            <person name="Vollmers J."/>
            <person name="Rivas-Marin E."/>
            <person name="Kohn T."/>
            <person name="Peeters S.H."/>
            <person name="Heuer A."/>
            <person name="Rast P."/>
            <person name="Oberbeckmann S."/>
            <person name="Bunk B."/>
            <person name="Jeske O."/>
            <person name="Meyerdierks A."/>
            <person name="Storesund J.E."/>
            <person name="Kallscheuer N."/>
            <person name="Luecker S."/>
            <person name="Lage O.M."/>
            <person name="Pohl T."/>
            <person name="Merkel B.J."/>
            <person name="Hornburger P."/>
            <person name="Mueller R.-W."/>
            <person name="Bruemmer F."/>
            <person name="Labrenz M."/>
            <person name="Spormann A.M."/>
            <person name="Op den Camp H."/>
            <person name="Overmann J."/>
            <person name="Amann R."/>
            <person name="Jetten M.S.M."/>
            <person name="Mascher T."/>
            <person name="Medema M.H."/>
            <person name="Devos D.P."/>
            <person name="Kaster A.-K."/>
            <person name="Ovreas L."/>
            <person name="Rohde M."/>
            <person name="Galperin M.Y."/>
            <person name="Jogler C."/>
        </authorList>
    </citation>
    <scope>NUCLEOTIDE SEQUENCE [LARGE SCALE GENOMIC DNA]</scope>
    <source>
        <strain evidence="4 5">V202</strain>
    </source>
</reference>
<feature type="domain" description="CAAX prenyl protease 2/Lysostaphin resistance protein A-like" evidence="3">
    <location>
        <begin position="638"/>
        <end position="725"/>
    </location>
</feature>
<feature type="transmembrane region" description="Helical" evidence="2">
    <location>
        <begin position="756"/>
        <end position="775"/>
    </location>
</feature>
<dbReference type="InterPro" id="IPR003675">
    <property type="entry name" value="Rce1/LyrA-like_dom"/>
</dbReference>
<evidence type="ECO:0000256" key="2">
    <source>
        <dbReference type="SAM" id="Phobius"/>
    </source>
</evidence>
<feature type="transmembrane region" description="Helical" evidence="2">
    <location>
        <begin position="639"/>
        <end position="658"/>
    </location>
</feature>
<feature type="transmembrane region" description="Helical" evidence="2">
    <location>
        <begin position="319"/>
        <end position="340"/>
    </location>
</feature>
<keyword evidence="2" id="KW-1133">Transmembrane helix</keyword>
<protein>
    <submittedName>
        <fullName evidence="4">ABC-2 family transporter protein</fullName>
    </submittedName>
</protein>
<feature type="transmembrane region" description="Helical" evidence="2">
    <location>
        <begin position="552"/>
        <end position="573"/>
    </location>
</feature>
<dbReference type="Pfam" id="PF12679">
    <property type="entry name" value="ABC2_membrane_2"/>
    <property type="match status" value="1"/>
</dbReference>
<feature type="transmembrane region" description="Helical" evidence="2">
    <location>
        <begin position="371"/>
        <end position="394"/>
    </location>
</feature>
<feature type="transmembrane region" description="Helical" evidence="2">
    <location>
        <begin position="457"/>
        <end position="480"/>
    </location>
</feature>
<evidence type="ECO:0000313" key="4">
    <source>
        <dbReference type="EMBL" id="QDU08548.1"/>
    </source>
</evidence>
<dbReference type="GO" id="GO:0004175">
    <property type="term" value="F:endopeptidase activity"/>
    <property type="evidence" value="ECO:0007669"/>
    <property type="project" value="UniProtKB-ARBA"/>
</dbReference>
<dbReference type="Proteomes" id="UP000318384">
    <property type="component" value="Chromosome"/>
</dbReference>
<dbReference type="PANTHER" id="PTHR43471">
    <property type="entry name" value="ABC TRANSPORTER PERMEASE"/>
    <property type="match status" value="1"/>
</dbReference>
<feature type="transmembrane region" description="Helical" evidence="2">
    <location>
        <begin position="512"/>
        <end position="532"/>
    </location>
</feature>
<feature type="transmembrane region" description="Helical" evidence="2">
    <location>
        <begin position="585"/>
        <end position="603"/>
    </location>
</feature>
<proteinExistence type="predicted"/>
<feature type="transmembrane region" description="Helical" evidence="2">
    <location>
        <begin position="276"/>
        <end position="298"/>
    </location>
</feature>
<dbReference type="GO" id="GO:0140359">
    <property type="term" value="F:ABC-type transporter activity"/>
    <property type="evidence" value="ECO:0007669"/>
    <property type="project" value="InterPro"/>
</dbReference>
<dbReference type="EMBL" id="CP037422">
    <property type="protein sequence ID" value="QDU08548.1"/>
    <property type="molecule type" value="Genomic_DNA"/>
</dbReference>
<dbReference type="Pfam" id="PF02517">
    <property type="entry name" value="Rce1-like"/>
    <property type="match status" value="1"/>
</dbReference>
<dbReference type="NCBIfam" id="NF041647">
    <property type="entry name" value="ABC_perm_CPBP"/>
    <property type="match status" value="1"/>
</dbReference>
<feature type="transmembrane region" description="Helical" evidence="2">
    <location>
        <begin position="406"/>
        <end position="426"/>
    </location>
</feature>
<dbReference type="GO" id="GO:0005886">
    <property type="term" value="C:plasma membrane"/>
    <property type="evidence" value="ECO:0007669"/>
    <property type="project" value="UniProtKB-SubCell"/>
</dbReference>
<accession>A0A517WTI5</accession>
<evidence type="ECO:0000259" key="3">
    <source>
        <dbReference type="Pfam" id="PF02517"/>
    </source>
</evidence>
<evidence type="ECO:0000313" key="5">
    <source>
        <dbReference type="Proteomes" id="UP000318384"/>
    </source>
</evidence>
<evidence type="ECO:0000256" key="1">
    <source>
        <dbReference type="SAM" id="Coils"/>
    </source>
</evidence>
<organism evidence="4 5">
    <name type="scientific">Gimesia aquarii</name>
    <dbReference type="NCBI Taxonomy" id="2527964"/>
    <lineage>
        <taxon>Bacteria</taxon>
        <taxon>Pseudomonadati</taxon>
        <taxon>Planctomycetota</taxon>
        <taxon>Planctomycetia</taxon>
        <taxon>Planctomycetales</taxon>
        <taxon>Planctomycetaceae</taxon>
        <taxon>Gimesia</taxon>
    </lineage>
</organism>
<feature type="coiled-coil region" evidence="1">
    <location>
        <begin position="126"/>
        <end position="168"/>
    </location>
</feature>
<dbReference type="PANTHER" id="PTHR43471:SF3">
    <property type="entry name" value="ABC TRANSPORTER PERMEASE PROTEIN NATB"/>
    <property type="match status" value="1"/>
</dbReference>
<keyword evidence="1" id="KW-0175">Coiled coil</keyword>
<dbReference type="GO" id="GO:0080120">
    <property type="term" value="P:CAAX-box protein maturation"/>
    <property type="evidence" value="ECO:0007669"/>
    <property type="project" value="UniProtKB-ARBA"/>
</dbReference>
<dbReference type="AlphaFoldDB" id="A0A517WTI5"/>
<dbReference type="RefSeq" id="WP_145173398.1">
    <property type="nucleotide sequence ID" value="NZ_CP037422.1"/>
</dbReference>
<gene>
    <name evidence="4" type="ORF">V202x_19170</name>
</gene>
<name>A0A517WTI5_9PLAN</name>
<keyword evidence="2" id="KW-0812">Transmembrane</keyword>
<sequence length="802" mass="89677">MIHWKNIKLILLRELRDQMRDRRTLFMVAILPLLLYPAMGIGMVQMTVLFSEQPRNVVILGADDLPKHPQLLDGDRFVSNWFRIPADADKLRVFTDSKQSEESENILENEQQQEILKQAYALEVVLKTHQKLLDELEEIDSKTEKQKAARLIVELEETNARLSALFAESQIQVLILIPKGLSQEIERVSEKLERHEPIDFDPADSLRPLILENNADEKSMIAYRRVDEAIEAWEKEILRARLHRANLPESLPTPINPDVIDLAQDEQLAANLWSKLFPALLIIMAATGAFYPAIDLGAGEKERGTMETLLISPAKRTEIVLGKFLTVLIFSVSTALLNLASMGFTGKHMVNLAGSGALSKIGDLSFPSFSALFWIVLLLIPLSALFSALCLAFATFARSSKEGQYYLTPLLMVTLGLTVFCLSPAVEINAFYSLMPVVGVALLLKGMLLSSVNAGILYVYAIPVLVTSIGYSLLALWWAIDQFQREDVLFREAERFELGLWLRHLLKTKDSLPSFAEAGFCFVIIMLLQFGVMNSMSAAIQSATEAERPLRMMQLLMIQQLAIIATPALIMGIMLTTSVRKTFRLYLPSLGFLAVGISLPFILHPLSLELAVSLDWFFPALPEGTVAVLKGMSDPTQPIWLVLMAFALAPAICEELAFRGFILSGFGRRGRAWLAIILSSVTFGAMHMIPQQVFNATLLGLVLGLMAVHSRSLLPGVVFHFIYNGLSVFRERIPENWVPTNGLQHFVRMEPEGLRYSWPLLLICGLIAIVLLRWIQNQSVTPANLDTTQPLTLDRRLTDSKS</sequence>